<dbReference type="InterPro" id="IPR052016">
    <property type="entry name" value="Bact_Sigma-Reg"/>
</dbReference>
<protein>
    <submittedName>
        <fullName evidence="4">Stage II sporulation protein E</fullName>
    </submittedName>
</protein>
<dbReference type="GO" id="GO:0016791">
    <property type="term" value="F:phosphatase activity"/>
    <property type="evidence" value="ECO:0007669"/>
    <property type="project" value="TreeGrafter"/>
</dbReference>
<sequence>MRPPVWLRATVAVAATAGPFLVAALPAVGFGDEQAMGWLGVAPLVASLVLGWRLTALAGAAAVLAAGALALVDPGDAPRGAALRWAVVLALAAFAVLNCVLRERREARLRAVSEVARTAQSAILQPVPSRAGAWSFAARYRSANRAASVGGDLVEVVEVGGGRVRVVMGDVRGKGLPAVRLAATTLAAFREASLRPDLPLPEVVRLVDHSVAAATGDEDFVTAVFLELDPGGWVQTVNCGHPPPLRLSARDAHVSQLTPSAFSTPLGLSPACRPDTFTADPGDRVLLLTDGLLEARDTGGVMLPPELLAQALRSEDVEAVVDGVVAAALAHADGHLDDDLAVLVAELQPERASGAGPEGHGG</sequence>
<feature type="transmembrane region" description="Helical" evidence="2">
    <location>
        <begin position="82"/>
        <end position="101"/>
    </location>
</feature>
<reference evidence="4" key="1">
    <citation type="submission" date="2020-02" db="EMBL/GenBank/DDBJ databases">
        <authorList>
            <person name="Meier V. D."/>
        </authorList>
    </citation>
    <scope>NUCLEOTIDE SEQUENCE</scope>
    <source>
        <strain evidence="4">AVDCRST_MAG35</strain>
    </source>
</reference>
<dbReference type="Pfam" id="PF07228">
    <property type="entry name" value="SpoIIE"/>
    <property type="match status" value="1"/>
</dbReference>
<dbReference type="SUPFAM" id="SSF81606">
    <property type="entry name" value="PP2C-like"/>
    <property type="match status" value="1"/>
</dbReference>
<organism evidence="4">
    <name type="scientific">uncultured Quadrisphaera sp</name>
    <dbReference type="NCBI Taxonomy" id="904978"/>
    <lineage>
        <taxon>Bacteria</taxon>
        <taxon>Bacillati</taxon>
        <taxon>Actinomycetota</taxon>
        <taxon>Actinomycetes</taxon>
        <taxon>Kineosporiales</taxon>
        <taxon>Kineosporiaceae</taxon>
        <taxon>Quadrisphaera</taxon>
        <taxon>environmental samples</taxon>
    </lineage>
</organism>
<name>A0A6J4PSR0_9ACTN</name>
<feature type="transmembrane region" description="Helical" evidence="2">
    <location>
        <begin position="41"/>
        <end position="70"/>
    </location>
</feature>
<accession>A0A6J4PSR0</accession>
<dbReference type="Gene3D" id="3.60.40.10">
    <property type="entry name" value="PPM-type phosphatase domain"/>
    <property type="match status" value="1"/>
</dbReference>
<keyword evidence="2" id="KW-1133">Transmembrane helix</keyword>
<proteinExistence type="predicted"/>
<feature type="domain" description="PPM-type phosphatase" evidence="3">
    <location>
        <begin position="130"/>
        <end position="347"/>
    </location>
</feature>
<evidence type="ECO:0000256" key="2">
    <source>
        <dbReference type="SAM" id="Phobius"/>
    </source>
</evidence>
<dbReference type="InterPro" id="IPR036457">
    <property type="entry name" value="PPM-type-like_dom_sf"/>
</dbReference>
<evidence type="ECO:0000313" key="4">
    <source>
        <dbReference type="EMBL" id="CAA9424279.1"/>
    </source>
</evidence>
<keyword evidence="2" id="KW-0472">Membrane</keyword>
<dbReference type="PANTHER" id="PTHR43156">
    <property type="entry name" value="STAGE II SPORULATION PROTEIN E-RELATED"/>
    <property type="match status" value="1"/>
</dbReference>
<dbReference type="InterPro" id="IPR001932">
    <property type="entry name" value="PPM-type_phosphatase-like_dom"/>
</dbReference>
<dbReference type="SMART" id="SM00331">
    <property type="entry name" value="PP2C_SIG"/>
    <property type="match status" value="1"/>
</dbReference>
<dbReference type="PANTHER" id="PTHR43156:SF2">
    <property type="entry name" value="STAGE II SPORULATION PROTEIN E"/>
    <property type="match status" value="1"/>
</dbReference>
<evidence type="ECO:0000256" key="1">
    <source>
        <dbReference type="ARBA" id="ARBA00022801"/>
    </source>
</evidence>
<feature type="transmembrane region" description="Helical" evidence="2">
    <location>
        <begin position="6"/>
        <end position="29"/>
    </location>
</feature>
<gene>
    <name evidence="4" type="ORF">AVDCRST_MAG35-2192</name>
</gene>
<evidence type="ECO:0000259" key="3">
    <source>
        <dbReference type="SMART" id="SM00331"/>
    </source>
</evidence>
<keyword evidence="1" id="KW-0378">Hydrolase</keyword>
<dbReference type="AlphaFoldDB" id="A0A6J4PSR0"/>
<dbReference type="EMBL" id="CADCUY010000459">
    <property type="protein sequence ID" value="CAA9424279.1"/>
    <property type="molecule type" value="Genomic_DNA"/>
</dbReference>
<keyword evidence="2" id="KW-0812">Transmembrane</keyword>